<accession>A0A1B2LX05</accession>
<keyword evidence="8" id="KW-0448">Lipopolysaccharide biosynthesis</keyword>
<keyword evidence="4" id="KW-0328">Glycosyltransferase</keyword>
<evidence type="ECO:0000256" key="4">
    <source>
        <dbReference type="ARBA" id="ARBA00022676"/>
    </source>
</evidence>
<evidence type="ECO:0000256" key="8">
    <source>
        <dbReference type="ARBA" id="ARBA00022985"/>
    </source>
</evidence>
<evidence type="ECO:0000313" key="11">
    <source>
        <dbReference type="Proteomes" id="UP000093391"/>
    </source>
</evidence>
<name>A0A1B2LX05_9GAMM</name>
<evidence type="ECO:0000256" key="6">
    <source>
        <dbReference type="ARBA" id="ARBA00022723"/>
    </source>
</evidence>
<evidence type="ECO:0000256" key="7">
    <source>
        <dbReference type="ARBA" id="ARBA00022842"/>
    </source>
</evidence>
<dbReference type="InterPro" id="IPR002495">
    <property type="entry name" value="Glyco_trans_8"/>
</dbReference>
<comment type="pathway">
    <text evidence="2">Bacterial outer membrane biogenesis; LPS core biosynthesis.</text>
</comment>
<dbReference type="InterPro" id="IPR029044">
    <property type="entry name" value="Nucleotide-diphossugar_trans"/>
</dbReference>
<protein>
    <submittedName>
        <fullName evidence="10">Glycosyl transferase family 8</fullName>
    </submittedName>
</protein>
<evidence type="ECO:0000256" key="1">
    <source>
        <dbReference type="ARBA" id="ARBA00001946"/>
    </source>
</evidence>
<dbReference type="GO" id="GO:0046872">
    <property type="term" value="F:metal ion binding"/>
    <property type="evidence" value="ECO:0007669"/>
    <property type="project" value="UniProtKB-KW"/>
</dbReference>
<dbReference type="Pfam" id="PF08437">
    <property type="entry name" value="Glyco_transf_8C"/>
    <property type="match status" value="1"/>
</dbReference>
<dbReference type="EMBL" id="CP016895">
    <property type="protein sequence ID" value="AOA57465.1"/>
    <property type="molecule type" value="Genomic_DNA"/>
</dbReference>
<evidence type="ECO:0000259" key="9">
    <source>
        <dbReference type="Pfam" id="PF08437"/>
    </source>
</evidence>
<dbReference type="SUPFAM" id="SSF53448">
    <property type="entry name" value="Nucleotide-diphospho-sugar transferases"/>
    <property type="match status" value="1"/>
</dbReference>
<dbReference type="PANTHER" id="PTHR13778">
    <property type="entry name" value="GLYCOSYLTRANSFERASE 8 DOMAIN-CONTAINING PROTEIN"/>
    <property type="match status" value="1"/>
</dbReference>
<dbReference type="RefSeq" id="WP_067552562.1">
    <property type="nucleotide sequence ID" value="NZ_CP016895.1"/>
</dbReference>
<dbReference type="GO" id="GO:0008918">
    <property type="term" value="F:lipopolysaccharide 3-alpha-galactosyltransferase activity"/>
    <property type="evidence" value="ECO:0007669"/>
    <property type="project" value="InterPro"/>
</dbReference>
<keyword evidence="6" id="KW-0479">Metal-binding</keyword>
<sequence>MSKNLNSKHLDKQNQTDLVSDFFSLSNVADDFSPNLNIAFAIDKNYLKPCGILIFSILKNNPHIKFDFHIFTNYFDSFGFDELLKQYSNFRIHVYIVNTSYFDNLQTTGHFTTAIYYRLSIAHILKSKVDQYLYLDSDILCFGKMDDLLQIEIKDHVLAAVEDIYVRKDYIQDLGLRSDSQYFNSGVLFINIEKWLDFEVLEKFKQHINLRAYKYPDQDVLNMILENKIVFMNEKFNYFTDHNIQPVFKHFVSTPKPWSICVSQNEDYLQYYYASPWRDCPLNPPRDAKEAKKFAIKLFKSNKMIESFKWFSIYLRRKLNRK</sequence>
<comment type="similarity">
    <text evidence="3">Belongs to the glycosyltransferase 8 family.</text>
</comment>
<organism evidence="10 11">
    <name type="scientific">Acinetobacter larvae</name>
    <dbReference type="NCBI Taxonomy" id="1789224"/>
    <lineage>
        <taxon>Bacteria</taxon>
        <taxon>Pseudomonadati</taxon>
        <taxon>Pseudomonadota</taxon>
        <taxon>Gammaproteobacteria</taxon>
        <taxon>Moraxellales</taxon>
        <taxon>Moraxellaceae</taxon>
        <taxon>Acinetobacter</taxon>
    </lineage>
</organism>
<dbReference type="AlphaFoldDB" id="A0A1B2LX05"/>
<keyword evidence="11" id="KW-1185">Reference proteome</keyword>
<reference evidence="10 11" key="1">
    <citation type="submission" date="2016-08" db="EMBL/GenBank/DDBJ databases">
        <authorList>
            <person name="Seilhamer J.J."/>
        </authorList>
    </citation>
    <scope>NUCLEOTIDE SEQUENCE [LARGE SCALE GENOMIC DNA]</scope>
    <source>
        <strain evidence="10 11">BRTC-1</strain>
    </source>
</reference>
<keyword evidence="5 10" id="KW-0808">Transferase</keyword>
<evidence type="ECO:0000256" key="5">
    <source>
        <dbReference type="ARBA" id="ARBA00022679"/>
    </source>
</evidence>
<evidence type="ECO:0000256" key="3">
    <source>
        <dbReference type="ARBA" id="ARBA00006351"/>
    </source>
</evidence>
<feature type="domain" description="Glycosyl transferase family 8 C-terminal" evidence="9">
    <location>
        <begin position="268"/>
        <end position="318"/>
    </location>
</feature>
<dbReference type="Pfam" id="PF01501">
    <property type="entry name" value="Glyco_transf_8"/>
    <property type="match status" value="1"/>
</dbReference>
<dbReference type="CDD" id="cd04194">
    <property type="entry name" value="GT8_A4GalT_like"/>
    <property type="match status" value="1"/>
</dbReference>
<dbReference type="OrthoDB" id="9807549at2"/>
<gene>
    <name evidence="10" type="ORF">BFG52_03260</name>
</gene>
<comment type="cofactor">
    <cofactor evidence="1">
        <name>Mg(2+)</name>
        <dbReference type="ChEBI" id="CHEBI:18420"/>
    </cofactor>
</comment>
<proteinExistence type="inferred from homology"/>
<evidence type="ECO:0000313" key="10">
    <source>
        <dbReference type="EMBL" id="AOA57465.1"/>
    </source>
</evidence>
<dbReference type="Gene3D" id="3.90.550.10">
    <property type="entry name" value="Spore Coat Polysaccharide Biosynthesis Protein SpsA, Chain A"/>
    <property type="match status" value="1"/>
</dbReference>
<dbReference type="InterPro" id="IPR013645">
    <property type="entry name" value="Glyco_transf_8N"/>
</dbReference>
<evidence type="ECO:0000256" key="2">
    <source>
        <dbReference type="ARBA" id="ARBA00004713"/>
    </source>
</evidence>
<keyword evidence="7" id="KW-0460">Magnesium</keyword>
<dbReference type="PANTHER" id="PTHR13778:SF47">
    <property type="entry name" value="LIPOPOLYSACCHARIDE 1,3-GALACTOSYLTRANSFERASE"/>
    <property type="match status" value="1"/>
</dbReference>
<dbReference type="STRING" id="1789224.BFG52_03260"/>
<dbReference type="KEGG" id="ala:BFG52_03260"/>
<dbReference type="InterPro" id="IPR050748">
    <property type="entry name" value="Glycosyltrans_8_dom-fam"/>
</dbReference>
<dbReference type="Proteomes" id="UP000093391">
    <property type="component" value="Chromosome"/>
</dbReference>